<reference evidence="8" key="1">
    <citation type="journal article" date="2015" name="Nature">
        <title>Complex archaea that bridge the gap between prokaryotes and eukaryotes.</title>
        <authorList>
            <person name="Spang A."/>
            <person name="Saw J.H."/>
            <person name="Jorgensen S.L."/>
            <person name="Zaremba-Niedzwiedzka K."/>
            <person name="Martijn J."/>
            <person name="Lind A.E."/>
            <person name="van Eijk R."/>
            <person name="Schleper C."/>
            <person name="Guy L."/>
            <person name="Ettema T.J."/>
        </authorList>
    </citation>
    <scope>NUCLEOTIDE SEQUENCE</scope>
</reference>
<dbReference type="GO" id="GO:0008654">
    <property type="term" value="P:phospholipid biosynthetic process"/>
    <property type="evidence" value="ECO:0007669"/>
    <property type="project" value="UniProtKB-KW"/>
</dbReference>
<dbReference type="InterPro" id="IPR011777">
    <property type="entry name" value="Geranylgeranyl_Rdtase_fam"/>
</dbReference>
<dbReference type="PANTHER" id="PTHR42685:SF18">
    <property type="entry name" value="DIGERANYLGERANYLGLYCEROPHOSPHOLIPID REDUCTASE"/>
    <property type="match status" value="1"/>
</dbReference>
<dbReference type="SUPFAM" id="SSF51905">
    <property type="entry name" value="FAD/NAD(P)-binding domain"/>
    <property type="match status" value="1"/>
</dbReference>
<evidence type="ECO:0000313" key="8">
    <source>
        <dbReference type="EMBL" id="KKL78988.1"/>
    </source>
</evidence>
<dbReference type="InterPro" id="IPR054715">
    <property type="entry name" value="GGR_cat"/>
</dbReference>
<keyword evidence="5" id="KW-0594">Phospholipid biosynthesis</keyword>
<keyword evidence="6" id="KW-1208">Phospholipid metabolism</keyword>
<dbReference type="Gene3D" id="3.50.50.60">
    <property type="entry name" value="FAD/NAD(P)-binding domain"/>
    <property type="match status" value="1"/>
</dbReference>
<dbReference type="InterPro" id="IPR050407">
    <property type="entry name" value="Geranylgeranyl_reductase"/>
</dbReference>
<proteinExistence type="predicted"/>
<dbReference type="GO" id="GO:0016628">
    <property type="term" value="F:oxidoreductase activity, acting on the CH-CH group of donors, NAD or NADP as acceptor"/>
    <property type="evidence" value="ECO:0007669"/>
    <property type="project" value="InterPro"/>
</dbReference>
<dbReference type="PRINTS" id="PR00420">
    <property type="entry name" value="RNGMNOXGNASE"/>
</dbReference>
<dbReference type="EMBL" id="LAZR01023298">
    <property type="protein sequence ID" value="KKL78988.1"/>
    <property type="molecule type" value="Genomic_DNA"/>
</dbReference>
<evidence type="ECO:0000256" key="5">
    <source>
        <dbReference type="ARBA" id="ARBA00023209"/>
    </source>
</evidence>
<sequence>MENIQKSFDVVVVGAGTGGTTAARFAAKSGLNVCLIDRKPKAEIGNKICGDAVGNDIFGLININPPKNEELSCHIKGAKMYSPNLKKCITLIDPKQAGYIVNRLEFGQRLLNEAIDAGITQFLDKTMALDLLYKDGTVNGLKVKLKNGEKTDFRAKLVLDASGFYSPLRKAVKSSLIETSISKEDSILCYREIVKFSPKDHEVQDSEYISIILDQEKAPGGYIWYFPKSESSINIGIGTFMHYKGKVKELYQKYVFKEFFKNSKVEIESTGGGVVPVRRPLWSCADNGIILIGDSACQVNPLHGGGIDPSMRAGFYAASSAVSAIEEDNYSITKLWEYNHKVMTGFGAEFAALDLLRIVLQTLSNEDLNFGLEHDLLTGEEILELSSKGGLNLSFINMAVKVIKGISHPNLLLDLNYLRIRMNEISKLYRAFPEKLDGFSRWKGKVIGIYDKIKRMFVHTNKNI</sequence>
<dbReference type="InterPro" id="IPR036188">
    <property type="entry name" value="FAD/NAD-bd_sf"/>
</dbReference>
<dbReference type="PANTHER" id="PTHR42685">
    <property type="entry name" value="GERANYLGERANYL DIPHOSPHATE REDUCTASE"/>
    <property type="match status" value="1"/>
</dbReference>
<comment type="caution">
    <text evidence="8">The sequence shown here is derived from an EMBL/GenBank/DDBJ whole genome shotgun (WGS) entry which is preliminary data.</text>
</comment>
<accession>A0A0F9EY12</accession>
<dbReference type="NCBIfam" id="TIGR02032">
    <property type="entry name" value="GG-red-SF"/>
    <property type="match status" value="1"/>
</dbReference>
<dbReference type="AlphaFoldDB" id="A0A0F9EY12"/>
<dbReference type="Pfam" id="PF12831">
    <property type="entry name" value="FAD_oxidored"/>
    <property type="match status" value="1"/>
</dbReference>
<evidence type="ECO:0000256" key="1">
    <source>
        <dbReference type="ARBA" id="ARBA00022516"/>
    </source>
</evidence>
<keyword evidence="4" id="KW-0443">Lipid metabolism</keyword>
<gene>
    <name evidence="8" type="ORF">LCGC14_2019340</name>
</gene>
<evidence type="ECO:0000256" key="6">
    <source>
        <dbReference type="ARBA" id="ARBA00023264"/>
    </source>
</evidence>
<feature type="domain" description="Digeranylgeranylglycerophospholipid reductase catalytic" evidence="7">
    <location>
        <begin position="188"/>
        <end position="274"/>
    </location>
</feature>
<keyword evidence="2" id="KW-0285">Flavoprotein</keyword>
<organism evidence="8">
    <name type="scientific">marine sediment metagenome</name>
    <dbReference type="NCBI Taxonomy" id="412755"/>
    <lineage>
        <taxon>unclassified sequences</taxon>
        <taxon>metagenomes</taxon>
        <taxon>ecological metagenomes</taxon>
    </lineage>
</organism>
<evidence type="ECO:0000256" key="3">
    <source>
        <dbReference type="ARBA" id="ARBA00023002"/>
    </source>
</evidence>
<protein>
    <recommendedName>
        <fullName evidence="7">Digeranylgeranylglycerophospholipid reductase catalytic domain-containing protein</fullName>
    </recommendedName>
</protein>
<name>A0A0F9EY12_9ZZZZ</name>
<keyword evidence="1" id="KW-0444">Lipid biosynthesis</keyword>
<evidence type="ECO:0000256" key="4">
    <source>
        <dbReference type="ARBA" id="ARBA00023098"/>
    </source>
</evidence>
<dbReference type="Pfam" id="PF22578">
    <property type="entry name" value="GGR_cat"/>
    <property type="match status" value="1"/>
</dbReference>
<keyword evidence="3" id="KW-0560">Oxidoreductase</keyword>
<evidence type="ECO:0000256" key="2">
    <source>
        <dbReference type="ARBA" id="ARBA00022630"/>
    </source>
</evidence>
<evidence type="ECO:0000259" key="7">
    <source>
        <dbReference type="Pfam" id="PF22578"/>
    </source>
</evidence>